<name>A0A0J5FPY5_9GAMM</name>
<dbReference type="GO" id="GO:0016020">
    <property type="term" value="C:membrane"/>
    <property type="evidence" value="ECO:0007669"/>
    <property type="project" value="InterPro"/>
</dbReference>
<keyword evidence="3" id="KW-0597">Phosphoprotein</keyword>
<evidence type="ECO:0000256" key="6">
    <source>
        <dbReference type="ARBA" id="ARBA00022777"/>
    </source>
</evidence>
<keyword evidence="12" id="KW-1185">Reference proteome</keyword>
<dbReference type="InterPro" id="IPR011712">
    <property type="entry name" value="Sig_transdc_His_kin_sub3_dim/P"/>
</dbReference>
<keyword evidence="9" id="KW-0472">Membrane</keyword>
<dbReference type="Pfam" id="PF07730">
    <property type="entry name" value="HisKA_3"/>
    <property type="match status" value="1"/>
</dbReference>
<dbReference type="PANTHER" id="PTHR24421:SF10">
    <property type="entry name" value="NITRATE_NITRITE SENSOR PROTEIN NARQ"/>
    <property type="match status" value="1"/>
</dbReference>
<dbReference type="RefSeq" id="WP_047964317.1">
    <property type="nucleotide sequence ID" value="NZ_CAWMBG010000117.1"/>
</dbReference>
<dbReference type="GO" id="GO:0000155">
    <property type="term" value="F:phosphorelay sensor kinase activity"/>
    <property type="evidence" value="ECO:0007669"/>
    <property type="project" value="InterPro"/>
</dbReference>
<evidence type="ECO:0000313" key="12">
    <source>
        <dbReference type="Proteomes" id="UP000036277"/>
    </source>
</evidence>
<keyword evidence="8" id="KW-0902">Two-component regulatory system</keyword>
<evidence type="ECO:0000256" key="9">
    <source>
        <dbReference type="SAM" id="Phobius"/>
    </source>
</evidence>
<sequence length="432" mass="50784">MKTFSDNPVTATGWLCGTAIAINLFVLLFLGFNTPLSLIEKLWAIFNVLNILILFILLHRANFISFRIALFSEKLFSKLSFTKKQRKIAILKQEKQYLRFLISVHSQLNLNTALSDNFHMVFYRLNQLVPFNEVRITLYHPQRKYHFEYPDNTLNTYLPRMMKWDLYDKQTFHGMIQILIHQDRVLSSYEKNLIQSVTDALARHISLKNAVRQQIKQSISDDRKAISRELHDTVAQSFLFLKIQINSLHFRTDKFSRQGLISLRMIKEELDIAGQQVREMLVSLRTERNHHDLFESLKTLIKEFNHRLGFNIEFHYRITHQIIPIGHGRHLVQIIREALNNCYKHAAATWISIRIYPVGKKIITVISDNGRGMPLTLTEQEQFGLAIMQERISLISGQMKIKKRRKSGTEIEIQFPLKTDKYNNTKEQDLYL</sequence>
<dbReference type="GO" id="GO:0046983">
    <property type="term" value="F:protein dimerization activity"/>
    <property type="evidence" value="ECO:0007669"/>
    <property type="project" value="InterPro"/>
</dbReference>
<evidence type="ECO:0000256" key="2">
    <source>
        <dbReference type="ARBA" id="ARBA00012438"/>
    </source>
</evidence>
<dbReference type="STRING" id="880157.AB204_15740"/>
<evidence type="ECO:0000256" key="1">
    <source>
        <dbReference type="ARBA" id="ARBA00000085"/>
    </source>
</evidence>
<feature type="transmembrane region" description="Helical" evidence="9">
    <location>
        <begin position="42"/>
        <end position="61"/>
    </location>
</feature>
<comment type="caution">
    <text evidence="11">The sequence shown here is derived from an EMBL/GenBank/DDBJ whole genome shotgun (WGS) entry which is preliminary data.</text>
</comment>
<dbReference type="Gene3D" id="1.20.5.1930">
    <property type="match status" value="1"/>
</dbReference>
<dbReference type="Pfam" id="PF02518">
    <property type="entry name" value="HATPase_c"/>
    <property type="match status" value="1"/>
</dbReference>
<keyword evidence="7" id="KW-0067">ATP-binding</keyword>
<proteinExistence type="predicted"/>
<evidence type="ECO:0000259" key="10">
    <source>
        <dbReference type="PROSITE" id="PS50109"/>
    </source>
</evidence>
<keyword evidence="9" id="KW-1133">Transmembrane helix</keyword>
<keyword evidence="5" id="KW-0547">Nucleotide-binding</keyword>
<dbReference type="Gene3D" id="3.30.565.10">
    <property type="entry name" value="Histidine kinase-like ATPase, C-terminal domain"/>
    <property type="match status" value="1"/>
</dbReference>
<gene>
    <name evidence="11" type="ORF">AB204_15740</name>
</gene>
<keyword evidence="4" id="KW-0808">Transferase</keyword>
<dbReference type="Proteomes" id="UP000036277">
    <property type="component" value="Unassembled WGS sequence"/>
</dbReference>
<evidence type="ECO:0000256" key="3">
    <source>
        <dbReference type="ARBA" id="ARBA00022553"/>
    </source>
</evidence>
<evidence type="ECO:0000256" key="4">
    <source>
        <dbReference type="ARBA" id="ARBA00022679"/>
    </source>
</evidence>
<dbReference type="PANTHER" id="PTHR24421">
    <property type="entry name" value="NITRATE/NITRITE SENSOR PROTEIN NARX-RELATED"/>
    <property type="match status" value="1"/>
</dbReference>
<dbReference type="InterPro" id="IPR005467">
    <property type="entry name" value="His_kinase_dom"/>
</dbReference>
<keyword evidence="6" id="KW-0418">Kinase</keyword>
<organism evidence="11 12">
    <name type="scientific">Xenorhabdus khoisanae</name>
    <dbReference type="NCBI Taxonomy" id="880157"/>
    <lineage>
        <taxon>Bacteria</taxon>
        <taxon>Pseudomonadati</taxon>
        <taxon>Pseudomonadota</taxon>
        <taxon>Gammaproteobacteria</taxon>
        <taxon>Enterobacterales</taxon>
        <taxon>Morganellaceae</taxon>
        <taxon>Xenorhabdus</taxon>
    </lineage>
</organism>
<dbReference type="PATRIC" id="fig|880157.4.peg.3361"/>
<dbReference type="GO" id="GO:0005524">
    <property type="term" value="F:ATP binding"/>
    <property type="evidence" value="ECO:0007669"/>
    <property type="project" value="UniProtKB-KW"/>
</dbReference>
<dbReference type="PROSITE" id="PS50109">
    <property type="entry name" value="HIS_KIN"/>
    <property type="match status" value="1"/>
</dbReference>
<dbReference type="InterPro" id="IPR036890">
    <property type="entry name" value="HATPase_C_sf"/>
</dbReference>
<dbReference type="CDD" id="cd16917">
    <property type="entry name" value="HATPase_UhpB-NarQ-NarX-like"/>
    <property type="match status" value="1"/>
</dbReference>
<evidence type="ECO:0000256" key="5">
    <source>
        <dbReference type="ARBA" id="ARBA00022741"/>
    </source>
</evidence>
<dbReference type="EC" id="2.7.13.3" evidence="2"/>
<dbReference type="EMBL" id="LFCV01000117">
    <property type="protein sequence ID" value="KMJ44149.1"/>
    <property type="molecule type" value="Genomic_DNA"/>
</dbReference>
<evidence type="ECO:0000313" key="11">
    <source>
        <dbReference type="EMBL" id="KMJ44149.1"/>
    </source>
</evidence>
<dbReference type="InterPro" id="IPR003594">
    <property type="entry name" value="HATPase_dom"/>
</dbReference>
<dbReference type="SMART" id="SM00387">
    <property type="entry name" value="HATPase_c"/>
    <property type="match status" value="1"/>
</dbReference>
<dbReference type="SUPFAM" id="SSF55874">
    <property type="entry name" value="ATPase domain of HSP90 chaperone/DNA topoisomerase II/histidine kinase"/>
    <property type="match status" value="1"/>
</dbReference>
<evidence type="ECO:0000256" key="8">
    <source>
        <dbReference type="ARBA" id="ARBA00023012"/>
    </source>
</evidence>
<comment type="catalytic activity">
    <reaction evidence="1">
        <text>ATP + protein L-histidine = ADP + protein N-phospho-L-histidine.</text>
        <dbReference type="EC" id="2.7.13.3"/>
    </reaction>
</comment>
<accession>A0A0J5FPY5</accession>
<feature type="domain" description="Histidine kinase" evidence="10">
    <location>
        <begin position="225"/>
        <end position="419"/>
    </location>
</feature>
<reference evidence="11 12" key="1">
    <citation type="submission" date="2015-06" db="EMBL/GenBank/DDBJ databases">
        <title>Draft Whole-Genome Sequence of the Entomopathogenic Bacterium Xenorhabdus khoisanae.</title>
        <authorList>
            <person name="Naidoo S."/>
            <person name="Featherston J."/>
            <person name="Gray V.M."/>
        </authorList>
    </citation>
    <scope>NUCLEOTIDE SEQUENCE [LARGE SCALE GENOMIC DNA]</scope>
    <source>
        <strain evidence="11 12">MCB</strain>
    </source>
</reference>
<dbReference type="OrthoDB" id="9811306at2"/>
<protein>
    <recommendedName>
        <fullName evidence="2">histidine kinase</fullName>
        <ecNumber evidence="2">2.7.13.3</ecNumber>
    </recommendedName>
</protein>
<dbReference type="AlphaFoldDB" id="A0A0J5FPY5"/>
<feature type="transmembrane region" description="Helical" evidence="9">
    <location>
        <begin position="12"/>
        <end position="30"/>
    </location>
</feature>
<dbReference type="InterPro" id="IPR050482">
    <property type="entry name" value="Sensor_HK_TwoCompSys"/>
</dbReference>
<evidence type="ECO:0000256" key="7">
    <source>
        <dbReference type="ARBA" id="ARBA00022840"/>
    </source>
</evidence>
<keyword evidence="9" id="KW-0812">Transmembrane</keyword>